<organism evidence="3 4">
    <name type="scientific">Thomasclavelia ramosa</name>
    <dbReference type="NCBI Taxonomy" id="1547"/>
    <lineage>
        <taxon>Bacteria</taxon>
        <taxon>Bacillati</taxon>
        <taxon>Bacillota</taxon>
        <taxon>Erysipelotrichia</taxon>
        <taxon>Erysipelotrichales</taxon>
        <taxon>Coprobacillaceae</taxon>
        <taxon>Thomasclavelia</taxon>
    </lineage>
</organism>
<dbReference type="Pfam" id="PF02698">
    <property type="entry name" value="DUF218"/>
    <property type="match status" value="1"/>
</dbReference>
<dbReference type="CDD" id="cd06259">
    <property type="entry name" value="YdcF-like"/>
    <property type="match status" value="1"/>
</dbReference>
<feature type="transmembrane region" description="Helical" evidence="1">
    <location>
        <begin position="134"/>
        <end position="158"/>
    </location>
</feature>
<evidence type="ECO:0000313" key="4">
    <source>
        <dbReference type="Proteomes" id="UP001211987"/>
    </source>
</evidence>
<name>A0AB35IKY5_9FIRM</name>
<dbReference type="GO" id="GO:0043164">
    <property type="term" value="P:Gram-negative-bacterium-type cell wall biogenesis"/>
    <property type="evidence" value="ECO:0007669"/>
    <property type="project" value="TreeGrafter"/>
</dbReference>
<dbReference type="InterPro" id="IPR003848">
    <property type="entry name" value="DUF218"/>
</dbReference>
<accession>A0AB35IKY5</accession>
<feature type="domain" description="DUF218" evidence="2">
    <location>
        <begin position="170"/>
        <end position="319"/>
    </location>
</feature>
<keyword evidence="1" id="KW-1133">Transmembrane helix</keyword>
<sequence>MMPYILILVILTLLWLGAFWRIKRKQNINLLAGFLFFMFLSTFASFLVMLGINYSNRLVYLLVGAIFLFALFVLLFGVYILIAFLLINSVIILRKERFSLSHILTLLVAVGIILLITLSSFLGRINPPLPIMALWSGLIVMILFLTFHIFLFIETLILTNLFHPRKNLNYIIVLGSGLINGNVSPLLAKRIQAALKFAKKQEKKKGFAPYLLMSGGQGSDETRAEALAMKEYAIEQGYSEELIITEEKSKNTLENMQFSKAVMEEKSHGENYKCAYASSSYHLMRAGIYARQVGLIMSGLGGKTAFYYLANAVLREYIAYLAMNKKLYLVVLGSIFMFGTLMYILFSALIG</sequence>
<dbReference type="GO" id="GO:0000270">
    <property type="term" value="P:peptidoglycan metabolic process"/>
    <property type="evidence" value="ECO:0007669"/>
    <property type="project" value="TreeGrafter"/>
</dbReference>
<dbReference type="AlphaFoldDB" id="A0AB35IKY5"/>
<proteinExistence type="predicted"/>
<keyword evidence="1" id="KW-0472">Membrane</keyword>
<feature type="transmembrane region" description="Helical" evidence="1">
    <location>
        <begin position="170"/>
        <end position="188"/>
    </location>
</feature>
<dbReference type="Gene3D" id="3.40.50.620">
    <property type="entry name" value="HUPs"/>
    <property type="match status" value="1"/>
</dbReference>
<evidence type="ECO:0000256" key="1">
    <source>
        <dbReference type="SAM" id="Phobius"/>
    </source>
</evidence>
<dbReference type="PANTHER" id="PTHR30336:SF18">
    <property type="entry name" value="MEMBRANE PROTEIN"/>
    <property type="match status" value="1"/>
</dbReference>
<dbReference type="Proteomes" id="UP001211987">
    <property type="component" value="Unassembled WGS sequence"/>
</dbReference>
<dbReference type="EMBL" id="JAQLKE010000030">
    <property type="protein sequence ID" value="MDB7085094.1"/>
    <property type="molecule type" value="Genomic_DNA"/>
</dbReference>
<feature type="transmembrane region" description="Helical" evidence="1">
    <location>
        <begin position="327"/>
        <end position="350"/>
    </location>
</feature>
<dbReference type="PANTHER" id="PTHR30336">
    <property type="entry name" value="INNER MEMBRANE PROTEIN, PROBABLE PERMEASE"/>
    <property type="match status" value="1"/>
</dbReference>
<dbReference type="RefSeq" id="WP_227141375.1">
    <property type="nucleotide sequence ID" value="NZ_BAABXX010000001.1"/>
</dbReference>
<dbReference type="InterPro" id="IPR014729">
    <property type="entry name" value="Rossmann-like_a/b/a_fold"/>
</dbReference>
<dbReference type="GO" id="GO:0005886">
    <property type="term" value="C:plasma membrane"/>
    <property type="evidence" value="ECO:0007669"/>
    <property type="project" value="TreeGrafter"/>
</dbReference>
<feature type="transmembrane region" description="Helical" evidence="1">
    <location>
        <begin position="31"/>
        <end position="52"/>
    </location>
</feature>
<reference evidence="3" key="1">
    <citation type="submission" date="2023-01" db="EMBL/GenBank/DDBJ databases">
        <title>Human gut microbiome strain richness.</title>
        <authorList>
            <person name="Chen-Liaw A."/>
        </authorList>
    </citation>
    <scope>NUCLEOTIDE SEQUENCE</scope>
    <source>
        <strain evidence="3">1001217st2_G6_1001217B_191108</strain>
    </source>
</reference>
<protein>
    <submittedName>
        <fullName evidence="3">YdcF family protein</fullName>
    </submittedName>
</protein>
<dbReference type="InterPro" id="IPR051599">
    <property type="entry name" value="Cell_Envelope_Assoc"/>
</dbReference>
<gene>
    <name evidence="3" type="ORF">PM738_14900</name>
</gene>
<evidence type="ECO:0000313" key="3">
    <source>
        <dbReference type="EMBL" id="MDB7085094.1"/>
    </source>
</evidence>
<comment type="caution">
    <text evidence="3">The sequence shown here is derived from an EMBL/GenBank/DDBJ whole genome shotgun (WGS) entry which is preliminary data.</text>
</comment>
<keyword evidence="1" id="KW-0812">Transmembrane</keyword>
<feature type="transmembrane region" description="Helical" evidence="1">
    <location>
        <begin position="59"/>
        <end position="87"/>
    </location>
</feature>
<evidence type="ECO:0000259" key="2">
    <source>
        <dbReference type="Pfam" id="PF02698"/>
    </source>
</evidence>
<feature type="transmembrane region" description="Helical" evidence="1">
    <location>
        <begin position="99"/>
        <end position="122"/>
    </location>
</feature>